<evidence type="ECO:0000259" key="3">
    <source>
        <dbReference type="Pfam" id="PF20155"/>
    </source>
</evidence>
<dbReference type="RefSeq" id="WP_257317926.1">
    <property type="nucleotide sequence ID" value="NZ_JANFDG010000035.1"/>
</dbReference>
<keyword evidence="2" id="KW-0812">Transmembrane</keyword>
<protein>
    <submittedName>
        <fullName evidence="4">Tape measure protein</fullName>
    </submittedName>
</protein>
<dbReference type="Pfam" id="PF20155">
    <property type="entry name" value="TMP_3"/>
    <property type="match status" value="1"/>
</dbReference>
<organism evidence="4 5">
    <name type="scientific">Shinella pollutisoli</name>
    <dbReference type="NCBI Taxonomy" id="2250594"/>
    <lineage>
        <taxon>Bacteria</taxon>
        <taxon>Pseudomonadati</taxon>
        <taxon>Pseudomonadota</taxon>
        <taxon>Alphaproteobacteria</taxon>
        <taxon>Hyphomicrobiales</taxon>
        <taxon>Rhizobiaceae</taxon>
        <taxon>Shinella</taxon>
    </lineage>
</organism>
<keyword evidence="1" id="KW-0175">Coiled coil</keyword>
<dbReference type="NCBIfam" id="TIGR02675">
    <property type="entry name" value="tape_meas_nterm"/>
    <property type="match status" value="1"/>
</dbReference>
<keyword evidence="5" id="KW-1185">Reference proteome</keyword>
<evidence type="ECO:0000256" key="2">
    <source>
        <dbReference type="SAM" id="Phobius"/>
    </source>
</evidence>
<keyword evidence="2" id="KW-0472">Membrane</keyword>
<feature type="coiled-coil region" evidence="1">
    <location>
        <begin position="628"/>
        <end position="655"/>
    </location>
</feature>
<feature type="coiled-coil region" evidence="1">
    <location>
        <begin position="1480"/>
        <end position="1507"/>
    </location>
</feature>
<dbReference type="Proteomes" id="UP001595377">
    <property type="component" value="Unassembled WGS sequence"/>
</dbReference>
<dbReference type="EMBL" id="JBHRSP010000006">
    <property type="protein sequence ID" value="MFC3072343.1"/>
    <property type="molecule type" value="Genomic_DNA"/>
</dbReference>
<comment type="caution">
    <text evidence="4">The sequence shown here is derived from an EMBL/GenBank/DDBJ whole genome shotgun (WGS) entry which is preliminary data.</text>
</comment>
<evidence type="ECO:0000313" key="4">
    <source>
        <dbReference type="EMBL" id="MFC3072343.1"/>
    </source>
</evidence>
<keyword evidence="2" id="KW-1133">Transmembrane helix</keyword>
<gene>
    <name evidence="4" type="ORF">ACFOHH_04410</name>
</gene>
<accession>A0ABV7DCI4</accession>
<feature type="transmembrane region" description="Helical" evidence="2">
    <location>
        <begin position="64"/>
        <end position="85"/>
    </location>
</feature>
<sequence>MTDLATLGLAVESSQVERARDELGRLVKSAEDAERATDGLAKGSRKVETATQRMNREMAAARQAMAVLARMAAALGAVFAGSAFIRYADTWTDITGRVNIAAGSMANGAAVMKRLDDMARRTYSSLGQTADSYLLNATAMRELGYSTNETLNFVEAINNALVISGAKGDRAASVMNALSKAMAMGKLSGDELNTVISTGGRVAEALAAGMGVTTNQLRTLGTQGKITGDVLAKSLIGQLDTLREEADGMSATVGDGMLLIGNSILSVVGRFDEATGASAALASALVKIADGIKVFGDYAIKAAALASTALSPLGSIIDTIGAAFEAVADNIDTFAVAATTAGAAMLASFGPAILGSIASAFVAVGIAGVNAIRAITAAMMANPLGLIVVGITAAVTAIYHFRDEIEQAIGIDAWGIIKDTVNLIINSFRAAYEDVKFVFGNLSAFVEGVFVAAANVAIDAVNKLIQKMVDGMNWFHSKINEVLGTSIPMFDKVGDVIEKMAPSKKVVEKWKEHGENIKKIMSEDTLGNMGEAIASSFRTAEEATADLDAKIKGTGASIGEVDKKAAKLAKAYENIVEGARDFIAQQELERSVLGMSEEAANRLRYEMDLLNQARSAGIDLSPKQSAELKDLAAQMSAAEAETKRLKEAFDAQKKAGEEFAKTLSSALSDLFTEPMKDADAFFDTLTRGFAQLGANNLQTGLDRLFSGQGFGPAANDNDRWAGLREVGKAVEKGAFAGTEAGAQNGIGALFGGKLSEGAMKNLSAGLGGFGMGYQAQDPAMGGIGGALSGFMAGGPIGAVVGGIGGLLGGLFGGSSRRDKERKEARQSLWDNAASVRSTLDRGLGVGAGNYRSEFAAYEAEAMKIRRTAMKAGNWAMEREAREAISRFRATLKSDFRSAFDGTVEAMRSGLGSNSPFVQAQQSVIGLRDELKNFIADAKWAGESTRVATRAARDYALSQLAGSKELSPMETEMQRIRGTAAGLRNTLKELGMSSSQADKAIRDGLVKAVAGLRDQYRTDVRGSINELSGKGYLNEMADAQKLYNERLKDAKALGLSASLANREFSLSIASIAMQSGLTGKQLRRYADQLDIPSKLLKGILKDLSVQNAEKWSSTVSDLRLRRAQATTDTSGLKGQLQLFDMQAKLERQRLKEAGATGAALVALDRATGAERIRLIKEFNKQQVALQQDFGVRYLQATVDASGLKGQLQLFDAQAKMERQRLKESGATTQTLIALERALGAERQALIDDFNRQKIDEAKSALDEALDAWRNFAKGVREFRDGLRLDSNLSVLSPQDRLTEARRQYEETLRLAMVGDRDAMNRLTSISQSYLEEAKSYFASTEDYAAIFNSVNTALAQAETSATSQVSAAEKQITLLSKQVSTLASVDKTLLTVSQLTKELTTSVTKYLAAGGKPFSSGGYTGDLGVHQIAGVVHGREFVANASTTARYRPQLEAMQAGTYRPQQIVTNDNRAGFRELATVFAAGQSKMIEALKEELAEVRGELRRLTNETRISGDKKSRITAAGR</sequence>
<feature type="domain" description="Tape measure protein N-terminal" evidence="3">
    <location>
        <begin position="83"/>
        <end position="273"/>
    </location>
</feature>
<dbReference type="InterPro" id="IPR013491">
    <property type="entry name" value="Tape_meas_N"/>
</dbReference>
<reference evidence="5" key="1">
    <citation type="journal article" date="2019" name="Int. J. Syst. Evol. Microbiol.">
        <title>The Global Catalogue of Microorganisms (GCM) 10K type strain sequencing project: providing services to taxonomists for standard genome sequencing and annotation.</title>
        <authorList>
            <consortium name="The Broad Institute Genomics Platform"/>
            <consortium name="The Broad Institute Genome Sequencing Center for Infectious Disease"/>
            <person name="Wu L."/>
            <person name="Ma J."/>
        </authorList>
    </citation>
    <scope>NUCLEOTIDE SEQUENCE [LARGE SCALE GENOMIC DNA]</scope>
    <source>
        <strain evidence="5">KCTC 52677</strain>
    </source>
</reference>
<evidence type="ECO:0000256" key="1">
    <source>
        <dbReference type="SAM" id="Coils"/>
    </source>
</evidence>
<feature type="transmembrane region" description="Helical" evidence="2">
    <location>
        <begin position="349"/>
        <end position="372"/>
    </location>
</feature>
<evidence type="ECO:0000313" key="5">
    <source>
        <dbReference type="Proteomes" id="UP001595377"/>
    </source>
</evidence>
<feature type="transmembrane region" description="Helical" evidence="2">
    <location>
        <begin position="384"/>
        <end position="401"/>
    </location>
</feature>
<proteinExistence type="predicted"/>
<name>A0ABV7DCI4_9HYPH</name>